<feature type="binding site" evidence="9">
    <location>
        <position position="45"/>
    </location>
    <ligand>
        <name>substrate</name>
    </ligand>
</feature>
<comment type="subunit">
    <text evidence="9">Homohexamer.</text>
</comment>
<dbReference type="PANTHER" id="PTHR21342">
    <property type="entry name" value="PHOSPHOPANTETHEINE ADENYLYLTRANSFERASE"/>
    <property type="match status" value="1"/>
</dbReference>
<feature type="binding site" evidence="9">
    <location>
        <position position="102"/>
    </location>
    <ligand>
        <name>ATP</name>
        <dbReference type="ChEBI" id="CHEBI:30616"/>
    </ligand>
</feature>
<comment type="cofactor">
    <cofactor evidence="9">
        <name>Mg(2+)</name>
        <dbReference type="ChEBI" id="CHEBI:18420"/>
    </cofactor>
</comment>
<dbReference type="EMBL" id="LN555523">
    <property type="protein sequence ID" value="CED94537.1"/>
    <property type="molecule type" value="Genomic_DNA"/>
</dbReference>
<evidence type="ECO:0000256" key="2">
    <source>
        <dbReference type="ARBA" id="ARBA00022679"/>
    </source>
</evidence>
<evidence type="ECO:0000259" key="10">
    <source>
        <dbReference type="SMART" id="SM00764"/>
    </source>
</evidence>
<keyword evidence="7 9" id="KW-0173">Coenzyme A biosynthesis</keyword>
<comment type="function">
    <text evidence="9">Reversibly transfers an adenylyl group from ATP to 4'-phosphopantetheine, yielding dephospho-CoA (dPCoA) and pyrophosphate.</text>
</comment>
<feature type="binding site" evidence="9">
    <location>
        <position position="21"/>
    </location>
    <ligand>
        <name>ATP</name>
        <dbReference type="ChEBI" id="CHEBI:30616"/>
    </ligand>
</feature>
<dbReference type="NCBIfam" id="TIGR00125">
    <property type="entry name" value="cyt_tran_rel"/>
    <property type="match status" value="1"/>
</dbReference>
<dbReference type="Gene3D" id="3.40.50.620">
    <property type="entry name" value="HUPs"/>
    <property type="match status" value="1"/>
</dbReference>
<dbReference type="InterPro" id="IPR001980">
    <property type="entry name" value="PPAT"/>
</dbReference>
<dbReference type="GO" id="GO:0004595">
    <property type="term" value="F:pantetheine-phosphate adenylyltransferase activity"/>
    <property type="evidence" value="ECO:0007669"/>
    <property type="project" value="UniProtKB-UniRule"/>
</dbReference>
<dbReference type="SMART" id="SM00764">
    <property type="entry name" value="Citrate_ly_lig"/>
    <property type="match status" value="1"/>
</dbReference>
<evidence type="ECO:0000313" key="11">
    <source>
        <dbReference type="EMBL" id="CED94537.1"/>
    </source>
</evidence>
<feature type="binding site" evidence="9">
    <location>
        <position position="77"/>
    </location>
    <ligand>
        <name>substrate</name>
    </ligand>
</feature>
<dbReference type="Proteomes" id="UP000245622">
    <property type="component" value="Chromosome 1"/>
</dbReference>
<comment type="similarity">
    <text evidence="9">Belongs to the bacterial CoaD family.</text>
</comment>
<protein>
    <recommendedName>
        <fullName evidence="9">Phosphopantetheine adenylyltransferase</fullName>
        <ecNumber evidence="9">2.7.7.3</ecNumber>
    </recommendedName>
    <alternativeName>
        <fullName evidence="9">Dephospho-CoA pyrophosphorylase</fullName>
    </alternativeName>
    <alternativeName>
        <fullName evidence="9">Pantetheine-phosphate adenylyltransferase</fullName>
        <shortName evidence="9">PPAT</shortName>
    </alternativeName>
</protein>
<dbReference type="Pfam" id="PF01467">
    <property type="entry name" value="CTP_transf_like"/>
    <property type="match status" value="1"/>
</dbReference>
<proteinExistence type="inferred from homology"/>
<evidence type="ECO:0000256" key="9">
    <source>
        <dbReference type="HAMAP-Rule" id="MF_00151"/>
    </source>
</evidence>
<keyword evidence="5 9" id="KW-0067">ATP-binding</keyword>
<dbReference type="PRINTS" id="PR01020">
    <property type="entry name" value="LPSBIOSNTHSS"/>
</dbReference>
<keyword evidence="3 9" id="KW-0548">Nucleotidyltransferase</keyword>
<dbReference type="PANTHER" id="PTHR21342:SF1">
    <property type="entry name" value="PHOSPHOPANTETHEINE ADENYLYLTRANSFERASE"/>
    <property type="match status" value="1"/>
</dbReference>
<evidence type="ECO:0000256" key="5">
    <source>
        <dbReference type="ARBA" id="ARBA00022840"/>
    </source>
</evidence>
<dbReference type="AlphaFoldDB" id="A0A1V1I340"/>
<feature type="binding site" evidence="9">
    <location>
        <position position="13"/>
    </location>
    <ligand>
        <name>substrate</name>
    </ligand>
</feature>
<comment type="subcellular location">
    <subcellularLocation>
        <location evidence="9">Cytoplasm</location>
    </subcellularLocation>
</comment>
<keyword evidence="1 9" id="KW-0963">Cytoplasm</keyword>
<dbReference type="InterPro" id="IPR013166">
    <property type="entry name" value="Citrate_lyase_ligase_C"/>
</dbReference>
<keyword evidence="12" id="KW-1185">Reference proteome</keyword>
<comment type="pathway">
    <text evidence="9">Cofactor biosynthesis; coenzyme A biosynthesis; CoA from (R)-pantothenate: step 4/5.</text>
</comment>
<evidence type="ECO:0000256" key="1">
    <source>
        <dbReference type="ARBA" id="ARBA00022490"/>
    </source>
</evidence>
<feature type="domain" description="Citrate lyase ligase C-terminal" evidence="10">
    <location>
        <begin position="16"/>
        <end position="157"/>
    </location>
</feature>
<accession>A0A1V1I340</accession>
<feature type="binding site" evidence="9">
    <location>
        <begin position="92"/>
        <end position="94"/>
    </location>
    <ligand>
        <name>ATP</name>
        <dbReference type="ChEBI" id="CHEBI:30616"/>
    </ligand>
</feature>
<feature type="site" description="Transition state stabilizer" evidence="9">
    <location>
        <position position="21"/>
    </location>
</feature>
<dbReference type="GO" id="GO:0008771">
    <property type="term" value="F:[citrate (pro-3S)-lyase] ligase activity"/>
    <property type="evidence" value="ECO:0007669"/>
    <property type="project" value="InterPro"/>
</dbReference>
<dbReference type="EC" id="2.7.7.3" evidence="9"/>
<evidence type="ECO:0000256" key="3">
    <source>
        <dbReference type="ARBA" id="ARBA00022695"/>
    </source>
</evidence>
<dbReference type="GO" id="GO:0005524">
    <property type="term" value="F:ATP binding"/>
    <property type="evidence" value="ECO:0007669"/>
    <property type="project" value="UniProtKB-KW"/>
</dbReference>
<dbReference type="RefSeq" id="WP_180702045.1">
    <property type="nucleotide sequence ID" value="NZ_CAJUCR010000004.1"/>
</dbReference>
<dbReference type="HAMAP" id="MF_00151">
    <property type="entry name" value="PPAT_bact"/>
    <property type="match status" value="1"/>
</dbReference>
<evidence type="ECO:0000313" key="12">
    <source>
        <dbReference type="Proteomes" id="UP000245622"/>
    </source>
</evidence>
<dbReference type="KEGG" id="ril:CRIB_1931"/>
<feature type="binding site" evidence="9">
    <location>
        <begin position="13"/>
        <end position="14"/>
    </location>
    <ligand>
        <name>ATP</name>
        <dbReference type="ChEBI" id="CHEBI:30616"/>
    </ligand>
</feature>
<dbReference type="GO" id="GO:0015937">
    <property type="term" value="P:coenzyme A biosynthetic process"/>
    <property type="evidence" value="ECO:0007669"/>
    <property type="project" value="UniProtKB-UniRule"/>
</dbReference>
<dbReference type="UniPathway" id="UPA00241">
    <property type="reaction ID" value="UER00355"/>
</dbReference>
<keyword evidence="4 9" id="KW-0547">Nucleotide-binding</keyword>
<reference evidence="11 12" key="1">
    <citation type="submission" date="2014-04" db="EMBL/GenBank/DDBJ databases">
        <authorList>
            <person name="Hornung B.V."/>
        </authorList>
    </citation>
    <scope>NUCLEOTIDE SEQUENCE [LARGE SCALE GENOMIC DNA]</scope>
    <source>
        <strain evidence="11 12">CRIB</strain>
    </source>
</reference>
<feature type="binding site" evidence="9">
    <location>
        <position position="91"/>
    </location>
    <ligand>
        <name>substrate</name>
    </ligand>
</feature>
<dbReference type="CDD" id="cd02163">
    <property type="entry name" value="PPAT"/>
    <property type="match status" value="1"/>
</dbReference>
<keyword evidence="2 9" id="KW-0808">Transferase</keyword>
<evidence type="ECO:0000256" key="8">
    <source>
        <dbReference type="ARBA" id="ARBA00029346"/>
    </source>
</evidence>
<gene>
    <name evidence="9" type="primary">coaD</name>
    <name evidence="11" type="ORF">CRIB_1931</name>
</gene>
<name>A0A1V1I340_9FIRM</name>
<dbReference type="GO" id="GO:0005737">
    <property type="term" value="C:cytoplasm"/>
    <property type="evidence" value="ECO:0007669"/>
    <property type="project" value="UniProtKB-SubCell"/>
</dbReference>
<dbReference type="InterPro" id="IPR004821">
    <property type="entry name" value="Cyt_trans-like"/>
</dbReference>
<dbReference type="SUPFAM" id="SSF52374">
    <property type="entry name" value="Nucleotidylyl transferase"/>
    <property type="match status" value="1"/>
</dbReference>
<dbReference type="GeneID" id="82205957"/>
<feature type="binding site" evidence="9">
    <location>
        <begin position="127"/>
        <end position="133"/>
    </location>
    <ligand>
        <name>ATP</name>
        <dbReference type="ChEBI" id="CHEBI:30616"/>
    </ligand>
</feature>
<evidence type="ECO:0000256" key="6">
    <source>
        <dbReference type="ARBA" id="ARBA00022842"/>
    </source>
</evidence>
<dbReference type="NCBIfam" id="TIGR01510">
    <property type="entry name" value="coaD_prev_kdtB"/>
    <property type="match status" value="1"/>
</dbReference>
<sequence>MKSRKRKAIFAGSFDPITNGHLDIICRASKLFDELQIGVLYNPNKKGLFNFDERVELIKSCTKHLKNIKIVSFDGLLVNYCQDHGIDTLIRGVRTGADIEYELQMAHMNRELNPNIETIILPTKTEYSFISSSLIKEVLTFGGDVKNLVPETVLDELQRKANGGNEKCM</sequence>
<evidence type="ECO:0000256" key="4">
    <source>
        <dbReference type="ARBA" id="ARBA00022741"/>
    </source>
</evidence>
<keyword evidence="6 9" id="KW-0460">Magnesium</keyword>
<dbReference type="InterPro" id="IPR014729">
    <property type="entry name" value="Rossmann-like_a/b/a_fold"/>
</dbReference>
<organism evidence="11 12">
    <name type="scientific">Romboutsia ilealis</name>
    <dbReference type="NCBI Taxonomy" id="1115758"/>
    <lineage>
        <taxon>Bacteria</taxon>
        <taxon>Bacillati</taxon>
        <taxon>Bacillota</taxon>
        <taxon>Clostridia</taxon>
        <taxon>Peptostreptococcales</taxon>
        <taxon>Peptostreptococcaceae</taxon>
        <taxon>Romboutsia</taxon>
    </lineage>
</organism>
<comment type="catalytic activity">
    <reaction evidence="8 9">
        <text>(R)-4'-phosphopantetheine + ATP + H(+) = 3'-dephospho-CoA + diphosphate</text>
        <dbReference type="Rhea" id="RHEA:19801"/>
        <dbReference type="ChEBI" id="CHEBI:15378"/>
        <dbReference type="ChEBI" id="CHEBI:30616"/>
        <dbReference type="ChEBI" id="CHEBI:33019"/>
        <dbReference type="ChEBI" id="CHEBI:57328"/>
        <dbReference type="ChEBI" id="CHEBI:61723"/>
        <dbReference type="EC" id="2.7.7.3"/>
    </reaction>
</comment>
<evidence type="ECO:0000256" key="7">
    <source>
        <dbReference type="ARBA" id="ARBA00022993"/>
    </source>
</evidence>